<dbReference type="AlphaFoldDB" id="A0A7X0CDG1"/>
<accession>A0A7X0CDG1</accession>
<evidence type="ECO:0000313" key="3">
    <source>
        <dbReference type="Proteomes" id="UP000540787"/>
    </source>
</evidence>
<keyword evidence="1" id="KW-0732">Signal</keyword>
<dbReference type="InterPro" id="IPR011990">
    <property type="entry name" value="TPR-like_helical_dom_sf"/>
</dbReference>
<dbReference type="EMBL" id="JACHBX010000001">
    <property type="protein sequence ID" value="MBB6133437.1"/>
    <property type="molecule type" value="Genomic_DNA"/>
</dbReference>
<name>A0A7X0CDG1_9BURK</name>
<reference evidence="2 3" key="1">
    <citation type="submission" date="2020-08" db="EMBL/GenBank/DDBJ databases">
        <title>The Agave Microbiome: Exploring the role of microbial communities in plant adaptations to desert environments.</title>
        <authorList>
            <person name="Partida-Martinez L.P."/>
        </authorList>
    </citation>
    <scope>NUCLEOTIDE SEQUENCE [LARGE SCALE GENOMIC DNA]</scope>
    <source>
        <strain evidence="2 3">AT3.2</strain>
    </source>
</reference>
<proteinExistence type="predicted"/>
<evidence type="ECO:0000313" key="2">
    <source>
        <dbReference type="EMBL" id="MBB6133437.1"/>
    </source>
</evidence>
<sequence length="216" mass="22893">MKLSHRTLTTFVLGMAAFNVALAAPADDAVSTLQQRWEQVKYGAPAGGQERAFEALSAEADTVLSRYPDSAGVLIWHGIVVASHAGAKGGLGALGLAKTAKKDFEAALQADPKALGGSAYTSLGSLYYQVPGWPIGFGDKDKAREYLQQGLVLNPDGIDANYFLGDFLYRQGDFAGAERCLRKALQAPARPGRKLADAGRRAEAEALLAQVAAKRK</sequence>
<dbReference type="Gene3D" id="1.25.40.10">
    <property type="entry name" value="Tetratricopeptide repeat domain"/>
    <property type="match status" value="1"/>
</dbReference>
<dbReference type="SUPFAM" id="SSF48452">
    <property type="entry name" value="TPR-like"/>
    <property type="match status" value="1"/>
</dbReference>
<dbReference type="Proteomes" id="UP000540787">
    <property type="component" value="Unassembled WGS sequence"/>
</dbReference>
<keyword evidence="3" id="KW-1185">Reference proteome</keyword>
<evidence type="ECO:0000256" key="1">
    <source>
        <dbReference type="SAM" id="SignalP"/>
    </source>
</evidence>
<dbReference type="Pfam" id="PF14559">
    <property type="entry name" value="TPR_19"/>
    <property type="match status" value="1"/>
</dbReference>
<feature type="chain" id="PRO_5030997822" evidence="1">
    <location>
        <begin position="24"/>
        <end position="216"/>
    </location>
</feature>
<protein>
    <submittedName>
        <fullName evidence="2">Tetratricopeptide (TPR) repeat protein</fullName>
    </submittedName>
</protein>
<comment type="caution">
    <text evidence="2">The sequence shown here is derived from an EMBL/GenBank/DDBJ whole genome shotgun (WGS) entry which is preliminary data.</text>
</comment>
<feature type="signal peptide" evidence="1">
    <location>
        <begin position="1"/>
        <end position="23"/>
    </location>
</feature>
<gene>
    <name evidence="2" type="ORF">HD842_001548</name>
</gene>
<organism evidence="2 3">
    <name type="scientific">Massilia aurea</name>
    <dbReference type="NCBI Taxonomy" id="373040"/>
    <lineage>
        <taxon>Bacteria</taxon>
        <taxon>Pseudomonadati</taxon>
        <taxon>Pseudomonadota</taxon>
        <taxon>Betaproteobacteria</taxon>
        <taxon>Burkholderiales</taxon>
        <taxon>Oxalobacteraceae</taxon>
        <taxon>Telluria group</taxon>
        <taxon>Massilia</taxon>
    </lineage>
</organism>
<dbReference type="RefSeq" id="WP_183552865.1">
    <property type="nucleotide sequence ID" value="NZ_JACHBX010000001.1"/>
</dbReference>